<accession>A0A1E3HB23</accession>
<dbReference type="CDD" id="cd05286">
    <property type="entry name" value="QOR2"/>
    <property type="match status" value="1"/>
</dbReference>
<dbReference type="SMART" id="SM00829">
    <property type="entry name" value="PKS_ER"/>
    <property type="match status" value="1"/>
</dbReference>
<proteinExistence type="predicted"/>
<evidence type="ECO:0000256" key="1">
    <source>
        <dbReference type="ARBA" id="ARBA00022857"/>
    </source>
</evidence>
<dbReference type="PANTHER" id="PTHR48106">
    <property type="entry name" value="QUINONE OXIDOREDUCTASE PIG3-RELATED"/>
    <property type="match status" value="1"/>
</dbReference>
<dbReference type="Pfam" id="PF00107">
    <property type="entry name" value="ADH_zinc_N"/>
    <property type="match status" value="1"/>
</dbReference>
<sequence length="358" mass="38778">MSIPRLASLTRHLAPRRLLATMSTIDIPKTQKAIQVDKVGGPEVNVLREIPVPTPKDDEVLIKVQWSGVNYIDNYFRSGVYPKQFPYTAGQDAVGTLLTTPSKPSAPFDIPVRSTVFTLSGAAWAEYIVAPAARVGLLPDFIDKKDGVSLATIGLTALTLTKDSYPVQKGDWVLIRAAAGGVGLVLTQVVKYLGGHVIGEVSTPEKAELVKKHGADVVLLSTDKSEDNVKKILELTDGGVHAVYDGVGQATWEQDFEVVRRKGTIVTFGNASGVVPPFAPTKLSPKALKVTRPTVFAIIQTAEEFKNYTAELVEIVQKAHIKFEVYKEYPFSAEGVIQAEKDIQGRGTTGKLLIKISD</sequence>
<dbReference type="GO" id="GO:0035925">
    <property type="term" value="F:mRNA 3'-UTR AU-rich region binding"/>
    <property type="evidence" value="ECO:0007669"/>
    <property type="project" value="TreeGrafter"/>
</dbReference>
<dbReference type="OrthoDB" id="48317at2759"/>
<organism evidence="6 7">
    <name type="scientific">Cryptococcus amylolentus CBS 6039</name>
    <dbReference type="NCBI Taxonomy" id="1295533"/>
    <lineage>
        <taxon>Eukaryota</taxon>
        <taxon>Fungi</taxon>
        <taxon>Dikarya</taxon>
        <taxon>Basidiomycota</taxon>
        <taxon>Agaricomycotina</taxon>
        <taxon>Tremellomycetes</taxon>
        <taxon>Tremellales</taxon>
        <taxon>Cryptococcaceae</taxon>
        <taxon>Cryptococcus</taxon>
    </lineage>
</organism>
<dbReference type="InterPro" id="IPR011032">
    <property type="entry name" value="GroES-like_sf"/>
</dbReference>
<dbReference type="InterPro" id="IPR013154">
    <property type="entry name" value="ADH-like_N"/>
</dbReference>
<dbReference type="InterPro" id="IPR002364">
    <property type="entry name" value="Quin_OxRdtase/zeta-crystal_CS"/>
</dbReference>
<comment type="caution">
    <text evidence="6">The sequence shown here is derived from an EMBL/GenBank/DDBJ whole genome shotgun (WGS) entry which is preliminary data.</text>
</comment>
<dbReference type="RefSeq" id="XP_018989451.1">
    <property type="nucleotide sequence ID" value="XM_019142880.1"/>
</dbReference>
<dbReference type="SUPFAM" id="SSF50129">
    <property type="entry name" value="GroES-like"/>
    <property type="match status" value="1"/>
</dbReference>
<dbReference type="GO" id="GO:0008270">
    <property type="term" value="F:zinc ion binding"/>
    <property type="evidence" value="ECO:0007669"/>
    <property type="project" value="InterPro"/>
</dbReference>
<dbReference type="GO" id="GO:0070402">
    <property type="term" value="F:NADPH binding"/>
    <property type="evidence" value="ECO:0007669"/>
    <property type="project" value="TreeGrafter"/>
</dbReference>
<dbReference type="InterPro" id="IPR020843">
    <property type="entry name" value="ER"/>
</dbReference>
<dbReference type="STRING" id="1295533.A0A1E3HB23"/>
<feature type="domain" description="Enoyl reductase (ER)" evidence="5">
    <location>
        <begin position="40"/>
        <end position="354"/>
    </location>
</feature>
<dbReference type="GO" id="GO:0003960">
    <property type="term" value="F:quinone reductase (NADPH) activity"/>
    <property type="evidence" value="ECO:0007669"/>
    <property type="project" value="InterPro"/>
</dbReference>
<evidence type="ECO:0000256" key="3">
    <source>
        <dbReference type="ARBA" id="ARBA00043088"/>
    </source>
</evidence>
<dbReference type="FunFam" id="3.40.50.720:FF:000053">
    <property type="entry name" value="Quinone oxidoreductase 1"/>
    <property type="match status" value="1"/>
</dbReference>
<keyword evidence="1" id="KW-0521">NADP</keyword>
<keyword evidence="7" id="KW-1185">Reference proteome</keyword>
<evidence type="ECO:0000256" key="2">
    <source>
        <dbReference type="ARBA" id="ARBA00023002"/>
    </source>
</evidence>
<dbReference type="Gene3D" id="3.90.180.10">
    <property type="entry name" value="Medium-chain alcohol dehydrogenases, catalytic domain"/>
    <property type="match status" value="1"/>
</dbReference>
<dbReference type="PANTHER" id="PTHR48106:SF13">
    <property type="entry name" value="QUINONE OXIDOREDUCTASE-RELATED"/>
    <property type="match status" value="1"/>
</dbReference>
<evidence type="ECO:0000259" key="5">
    <source>
        <dbReference type="SMART" id="SM00829"/>
    </source>
</evidence>
<dbReference type="Pfam" id="PF08240">
    <property type="entry name" value="ADH_N"/>
    <property type="match status" value="1"/>
</dbReference>
<dbReference type="Proteomes" id="UP000094065">
    <property type="component" value="Unassembled WGS sequence"/>
</dbReference>
<evidence type="ECO:0000313" key="6">
    <source>
        <dbReference type="EMBL" id="ODN73539.1"/>
    </source>
</evidence>
<name>A0A1E3HB23_9TREE</name>
<evidence type="ECO:0000256" key="4">
    <source>
        <dbReference type="ARBA" id="ARBA00070796"/>
    </source>
</evidence>
<dbReference type="InterPro" id="IPR036291">
    <property type="entry name" value="NAD(P)-bd_dom_sf"/>
</dbReference>
<dbReference type="GO" id="GO:0005829">
    <property type="term" value="C:cytosol"/>
    <property type="evidence" value="ECO:0007669"/>
    <property type="project" value="TreeGrafter"/>
</dbReference>
<evidence type="ECO:0000313" key="7">
    <source>
        <dbReference type="Proteomes" id="UP000094065"/>
    </source>
</evidence>
<dbReference type="Gene3D" id="3.40.50.720">
    <property type="entry name" value="NAD(P)-binding Rossmann-like Domain"/>
    <property type="match status" value="1"/>
</dbReference>
<dbReference type="PROSITE" id="PS01162">
    <property type="entry name" value="QOR_ZETA_CRYSTAL"/>
    <property type="match status" value="1"/>
</dbReference>
<dbReference type="AlphaFoldDB" id="A0A1E3HB23"/>
<reference evidence="6 7" key="1">
    <citation type="submission" date="2016-06" db="EMBL/GenBank/DDBJ databases">
        <title>Evolution of pathogenesis and genome organization in the Tremellales.</title>
        <authorList>
            <person name="Cuomo C."/>
            <person name="Litvintseva A."/>
            <person name="Heitman J."/>
            <person name="Chen Y."/>
            <person name="Sun S."/>
            <person name="Springer D."/>
            <person name="Dromer F."/>
            <person name="Young S."/>
            <person name="Zeng Q."/>
            <person name="Chapman S."/>
            <person name="Gujja S."/>
            <person name="Saif S."/>
            <person name="Birren B."/>
        </authorList>
    </citation>
    <scope>NUCLEOTIDE SEQUENCE [LARGE SCALE GENOMIC DNA]</scope>
    <source>
        <strain evidence="6 7">CBS 6039</strain>
    </source>
</reference>
<dbReference type="GeneID" id="30159348"/>
<protein>
    <recommendedName>
        <fullName evidence="4">Probable quinone oxidoreductase</fullName>
    </recommendedName>
    <alternativeName>
        <fullName evidence="3">NADPH:quinone reductase</fullName>
    </alternativeName>
</protein>
<keyword evidence="2" id="KW-0560">Oxidoreductase</keyword>
<dbReference type="InterPro" id="IPR013149">
    <property type="entry name" value="ADH-like_C"/>
</dbReference>
<dbReference type="SUPFAM" id="SSF51735">
    <property type="entry name" value="NAD(P)-binding Rossmann-fold domains"/>
    <property type="match status" value="1"/>
</dbReference>
<gene>
    <name evidence="6" type="ORF">L202_08039</name>
</gene>
<dbReference type="InterPro" id="IPR047618">
    <property type="entry name" value="QOR-like"/>
</dbReference>
<dbReference type="EMBL" id="AWGJ01000013">
    <property type="protein sequence ID" value="ODN73539.1"/>
    <property type="molecule type" value="Genomic_DNA"/>
</dbReference>